<dbReference type="RefSeq" id="WP_255035777.1">
    <property type="nucleotide sequence ID" value="NZ_RJUF01000005.1"/>
</dbReference>
<dbReference type="Proteomes" id="UP001204144">
    <property type="component" value="Unassembled WGS sequence"/>
</dbReference>
<protein>
    <submittedName>
        <fullName evidence="1">Uncharacterized protein</fullName>
    </submittedName>
</protein>
<comment type="caution">
    <text evidence="1">The sequence shown here is derived from an EMBL/GenBank/DDBJ whole genome shotgun (WGS) entry which is preliminary data.</text>
</comment>
<gene>
    <name evidence="1" type="ORF">EGI31_03595</name>
</gene>
<proteinExistence type="predicted"/>
<reference evidence="1 2" key="1">
    <citation type="submission" date="2018-11" db="EMBL/GenBank/DDBJ databases">
        <title>Novel bacteria species description.</title>
        <authorList>
            <person name="Han J.-H."/>
        </authorList>
    </citation>
    <scope>NUCLEOTIDE SEQUENCE [LARGE SCALE GENOMIC DNA]</scope>
    <source>
        <strain evidence="1 2">KCTC23259</strain>
    </source>
</reference>
<name>A0AAE3KVZ3_9BACT</name>
<sequence>MFYPKNSPVRLVLLFILISTNLTAQIIQSVELEVVGKPSWQNVIPIGKNGLMLFIKTDQAKAKAVMYDGDLQKKWESDVFLDVERAPTAYTFDQEQITFLFRETSGMYYQVLIFDLATGAFKNRGFELRDFFDDQNYVFLKNKVMLAGATKEGAAFYTFDFESEEGKMIQLDIKGKVALQEMIFDEKTGKIHSIWSVKEIGYVNAKKKKGEFIKDAFMNVSVFDTAANVLEASKISQKSGNFPMTAKSVLMADDSRVIVGTYQSKTGQRGMFYLPDYKKNVSNITFKSYNDLLQVQSEIPEAELQKVLKEYTFLMHEPIFSNQSLTMGGAFYKPEYKTVSQQVYNPYDNFSPTRNPGFGRSNTRTQTVFSGYNYAVGFIANVQMSTGKVFSNRIDIKQMSPQIKQPLSFNSAGSVAYCVRGNLATKNFNIGTKPILYKLSDEEPSAANQSFLPAFQEVKFWYDNYFIANGSKNKLEVLKLPNGEKVKERKRKKKQSPTFTQVRKTIYITKIASGSYSQN</sequence>
<accession>A0AAE3KVZ3</accession>
<keyword evidence="2" id="KW-1185">Reference proteome</keyword>
<dbReference type="EMBL" id="RJUF01000005">
    <property type="protein sequence ID" value="MCP9762025.1"/>
    <property type="molecule type" value="Genomic_DNA"/>
</dbReference>
<evidence type="ECO:0000313" key="1">
    <source>
        <dbReference type="EMBL" id="MCP9762025.1"/>
    </source>
</evidence>
<evidence type="ECO:0000313" key="2">
    <source>
        <dbReference type="Proteomes" id="UP001204144"/>
    </source>
</evidence>
<dbReference type="AlphaFoldDB" id="A0AAE3KVZ3"/>
<organism evidence="1 2">
    <name type="scientific">Lacihabitans soyangensis</name>
    <dbReference type="NCBI Taxonomy" id="869394"/>
    <lineage>
        <taxon>Bacteria</taxon>
        <taxon>Pseudomonadati</taxon>
        <taxon>Bacteroidota</taxon>
        <taxon>Cytophagia</taxon>
        <taxon>Cytophagales</taxon>
        <taxon>Leadbetterellaceae</taxon>
        <taxon>Lacihabitans</taxon>
    </lineage>
</organism>